<keyword evidence="3" id="KW-1185">Reference proteome</keyword>
<accession>A0AAN9UU78</accession>
<dbReference type="AlphaFoldDB" id="A0AAN9UU78"/>
<name>A0AAN9UU78_9PEZI</name>
<feature type="region of interest" description="Disordered" evidence="1">
    <location>
        <begin position="1"/>
        <end position="38"/>
    </location>
</feature>
<comment type="caution">
    <text evidence="2">The sequence shown here is derived from an EMBL/GenBank/DDBJ whole genome shotgun (WGS) entry which is preliminary data.</text>
</comment>
<proteinExistence type="predicted"/>
<organism evidence="2 3">
    <name type="scientific">Diatrype stigma</name>
    <dbReference type="NCBI Taxonomy" id="117547"/>
    <lineage>
        <taxon>Eukaryota</taxon>
        <taxon>Fungi</taxon>
        <taxon>Dikarya</taxon>
        <taxon>Ascomycota</taxon>
        <taxon>Pezizomycotina</taxon>
        <taxon>Sordariomycetes</taxon>
        <taxon>Xylariomycetidae</taxon>
        <taxon>Xylariales</taxon>
        <taxon>Diatrypaceae</taxon>
        <taxon>Diatrype</taxon>
    </lineage>
</organism>
<evidence type="ECO:0000313" key="3">
    <source>
        <dbReference type="Proteomes" id="UP001320420"/>
    </source>
</evidence>
<dbReference type="Proteomes" id="UP001320420">
    <property type="component" value="Unassembled WGS sequence"/>
</dbReference>
<sequence length="339" mass="39470">MSVLERFARHNHSVRSQKERPQMKPRPLQTRDDGQGHSMFSKQRHIIMDQKKIAVSKRLLSKGGIANSPDSSESVESVNQSWDKVALLELSDAVRASLGGNKALGPRVEELRGFLEAALQDEERRHPTLDFLTIQYARLDKLLADILAYADSLRRSSLSTELSLTFRVDISNAKSLRRAWRQRFREQYIMVDQRRAELLVEHRLENIAFNNLAVHELGKWQTKITEPISESEGNLEFELGQYILKQYGTKLDLSTNTHRLELTLERGADQAPIEDLLFIPKPAQMDDWKLFEKHEGDRIKLTQGESSYLDWKLRREEEKLDRDEWKRSRLFRASFSYPL</sequence>
<evidence type="ECO:0000256" key="1">
    <source>
        <dbReference type="SAM" id="MobiDB-lite"/>
    </source>
</evidence>
<dbReference type="EMBL" id="JAKJXP020000028">
    <property type="protein sequence ID" value="KAK7753511.1"/>
    <property type="molecule type" value="Genomic_DNA"/>
</dbReference>
<protein>
    <submittedName>
        <fullName evidence="2">Uncharacterized protein</fullName>
    </submittedName>
</protein>
<gene>
    <name evidence="2" type="ORF">SLS62_004586</name>
</gene>
<reference evidence="2 3" key="1">
    <citation type="submission" date="2024-02" db="EMBL/GenBank/DDBJ databases">
        <title>De novo assembly and annotation of 12 fungi associated with fruit tree decline syndrome in Ontario, Canada.</title>
        <authorList>
            <person name="Sulman M."/>
            <person name="Ellouze W."/>
            <person name="Ilyukhin E."/>
        </authorList>
    </citation>
    <scope>NUCLEOTIDE SEQUENCE [LARGE SCALE GENOMIC DNA]</scope>
    <source>
        <strain evidence="2 3">M11/M66-122</strain>
    </source>
</reference>
<evidence type="ECO:0000313" key="2">
    <source>
        <dbReference type="EMBL" id="KAK7753511.1"/>
    </source>
</evidence>